<dbReference type="InterPro" id="IPR005123">
    <property type="entry name" value="Oxoglu/Fe-dep_dioxygenase_dom"/>
</dbReference>
<gene>
    <name evidence="2" type="ORF">C1SCF055_LOCUS34473</name>
</gene>
<dbReference type="GO" id="GO:0051213">
    <property type="term" value="F:dioxygenase activity"/>
    <property type="evidence" value="ECO:0007669"/>
    <property type="project" value="UniProtKB-KW"/>
</dbReference>
<sequence>MRVLLSQVFRRTALRHMAPNGWAWMHPRGVSSRISVVDLAPADGSAEGNMKVAKALSDAFADTGFAIVTSTGVPTKVITELRSASVEFFHLSVEEKQLANEGVSLGYGHSPYCRMEENGAQLLGDFTKPNDLVESLTYRPQEGLKLAQNPRLQAAVQDFMTYLPEFQKVLCSTCELALGLEAGFFAARQTNNESLRIAFYPDLGDSTSPLEGQMRYGAHVDSFGITILNLDPQRPEGLQVRLGDDSEWADVPYVEGSFVLNVGALLSRWTNGFWKASVHRVLFMPGQRLSIVAGALRPRDDVLIEACGPAADDKRFSPIVAGDFCKERVELHRPSYLQQKGMDGHTEDLSDAIRNYQQCAKWDVLATDADPEKRKTLCRALRHFALANGAHLVLTSLKDKTSMNAMRSILRQLLFAVPPKGSLEQLDHSKPICVPAGKDSVSAIGLPASGQANERAWKEYVQHLFPDPSPSSKGGKKSEADQAIKAKVASATGIGVAEQRLLWGGYELLVSLEELELDKILHLGVLELTLLRRTREQVEWLENVSQAADLSTAPDIVREDREVLLAAVRADDDALQWASTDLLADRGVVLEAVRRWLGLLLEVESDDESDSLSADREVVLAAVGRHGLALEFADAELQADHQVVLTALAQDGNAFQFADLNLRGDRKFVLQIVSNGQDEIGFVDQLKRAVKQNGYALTYAMPELRGDREIVLAAIERTGWIWECGLQISQFGGWALQTAARHLQADRSVVLPAVRRDGAALEFASAALREDREVVLLAVRQCGAALAFATTVLRKDPEVVLAAVSESGLALEHASCELRSLPMLDVVSDVSPTMPGTRCKIFNPQRGSKRMVLQVLVYISVHLRSLHIDLILLSQFSHVFSSFRTPKMGQSAPEAMIATS</sequence>
<protein>
    <submittedName>
        <fullName evidence="4">Validamycin A dioxygenase (Alpha-ketoglutarate/Fe(II)-dependent dioxygenase VldW) (Validamycin B synthase)</fullName>
    </submittedName>
</protein>
<dbReference type="AlphaFoldDB" id="A0A9P1DFG9"/>
<dbReference type="PRINTS" id="PR00682">
    <property type="entry name" value="IPNSYNTHASE"/>
</dbReference>
<dbReference type="Gene3D" id="2.60.120.330">
    <property type="entry name" value="B-lactam Antibiotic, Isopenicillin N Synthase, Chain"/>
    <property type="match status" value="1"/>
</dbReference>
<dbReference type="InterPro" id="IPR025197">
    <property type="entry name" value="DUF4116"/>
</dbReference>
<reference evidence="3" key="2">
    <citation type="submission" date="2024-04" db="EMBL/GenBank/DDBJ databases">
        <authorList>
            <person name="Chen Y."/>
            <person name="Shah S."/>
            <person name="Dougan E. K."/>
            <person name="Thang M."/>
            <person name="Chan C."/>
        </authorList>
    </citation>
    <scope>NUCLEOTIDE SEQUENCE [LARGE SCALE GENOMIC DNA]</scope>
</reference>
<dbReference type="PROSITE" id="PS51471">
    <property type="entry name" value="FE2OG_OXY"/>
    <property type="match status" value="1"/>
</dbReference>
<comment type="caution">
    <text evidence="2">The sequence shown here is derived from an EMBL/GenBank/DDBJ whole genome shotgun (WGS) entry which is preliminary data.</text>
</comment>
<evidence type="ECO:0000313" key="3">
    <source>
        <dbReference type="EMBL" id="CAL1162473.1"/>
    </source>
</evidence>
<dbReference type="Pfam" id="PF03171">
    <property type="entry name" value="2OG-FeII_Oxy"/>
    <property type="match status" value="1"/>
</dbReference>
<dbReference type="PANTHER" id="PTHR47990">
    <property type="entry name" value="2-OXOGLUTARATE (2OG) AND FE(II)-DEPENDENT OXYGENASE SUPERFAMILY PROTEIN-RELATED"/>
    <property type="match status" value="1"/>
</dbReference>
<evidence type="ECO:0000313" key="4">
    <source>
        <dbReference type="EMBL" id="CAL4796410.1"/>
    </source>
</evidence>
<dbReference type="Pfam" id="PF14226">
    <property type="entry name" value="DIOX_N"/>
    <property type="match status" value="1"/>
</dbReference>
<organism evidence="2">
    <name type="scientific">Cladocopium goreaui</name>
    <dbReference type="NCBI Taxonomy" id="2562237"/>
    <lineage>
        <taxon>Eukaryota</taxon>
        <taxon>Sar</taxon>
        <taxon>Alveolata</taxon>
        <taxon>Dinophyceae</taxon>
        <taxon>Suessiales</taxon>
        <taxon>Symbiodiniaceae</taxon>
        <taxon>Cladocopium</taxon>
    </lineage>
</organism>
<dbReference type="EMBL" id="CAMXCT010004446">
    <property type="protein sequence ID" value="CAI4009098.1"/>
    <property type="molecule type" value="Genomic_DNA"/>
</dbReference>
<accession>A0A9P1DFG9</accession>
<dbReference type="Pfam" id="PF13475">
    <property type="entry name" value="DUF4116"/>
    <property type="match status" value="3"/>
</dbReference>
<dbReference type="SUPFAM" id="SSF51197">
    <property type="entry name" value="Clavaminate synthase-like"/>
    <property type="match status" value="1"/>
</dbReference>
<evidence type="ECO:0000313" key="5">
    <source>
        <dbReference type="Proteomes" id="UP001152797"/>
    </source>
</evidence>
<dbReference type="EMBL" id="CAMXCT030004446">
    <property type="protein sequence ID" value="CAL4796410.1"/>
    <property type="molecule type" value="Genomic_DNA"/>
</dbReference>
<keyword evidence="5" id="KW-1185">Reference proteome</keyword>
<dbReference type="InterPro" id="IPR027443">
    <property type="entry name" value="IPNS-like_sf"/>
</dbReference>
<feature type="domain" description="Fe2OG dioxygenase" evidence="1">
    <location>
        <begin position="191"/>
        <end position="298"/>
    </location>
</feature>
<dbReference type="InterPro" id="IPR044861">
    <property type="entry name" value="IPNS-like_FE2OG_OXY"/>
</dbReference>
<reference evidence="2" key="1">
    <citation type="submission" date="2022-10" db="EMBL/GenBank/DDBJ databases">
        <authorList>
            <person name="Chen Y."/>
            <person name="Dougan E. K."/>
            <person name="Chan C."/>
            <person name="Rhodes N."/>
            <person name="Thang M."/>
        </authorList>
    </citation>
    <scope>NUCLEOTIDE SEQUENCE</scope>
</reference>
<proteinExistence type="predicted"/>
<evidence type="ECO:0000313" key="2">
    <source>
        <dbReference type="EMBL" id="CAI4009098.1"/>
    </source>
</evidence>
<evidence type="ECO:0000259" key="1">
    <source>
        <dbReference type="PROSITE" id="PS51471"/>
    </source>
</evidence>
<dbReference type="InterPro" id="IPR026992">
    <property type="entry name" value="DIOX_N"/>
</dbReference>
<keyword evidence="4" id="KW-0560">Oxidoreductase</keyword>
<dbReference type="OrthoDB" id="410469at2759"/>
<dbReference type="EMBL" id="CAMXCT020004446">
    <property type="protein sequence ID" value="CAL1162473.1"/>
    <property type="molecule type" value="Genomic_DNA"/>
</dbReference>
<keyword evidence="4" id="KW-0223">Dioxygenase</keyword>
<name>A0A9P1DFG9_9DINO</name>
<dbReference type="InterPro" id="IPR050231">
    <property type="entry name" value="Iron_ascorbate_oxido_reductase"/>
</dbReference>
<dbReference type="Proteomes" id="UP001152797">
    <property type="component" value="Unassembled WGS sequence"/>
</dbReference>